<feature type="chain" id="PRO_5001598503" evidence="2">
    <location>
        <begin position="24"/>
        <end position="368"/>
    </location>
</feature>
<feature type="signal peptide" evidence="2">
    <location>
        <begin position="1"/>
        <end position="23"/>
    </location>
</feature>
<dbReference type="OrthoDB" id="7984201at2759"/>
<dbReference type="PANTHER" id="PTHR13593">
    <property type="match status" value="1"/>
</dbReference>
<evidence type="ECO:0000256" key="1">
    <source>
        <dbReference type="SAM" id="MobiDB-lite"/>
    </source>
</evidence>
<reference evidence="3" key="1">
    <citation type="journal article" date="2014" name="Genome Announc.">
        <title>Draft genome sequence of Rhodosporidium toruloides CECT1137, an oleaginous yeast of biotechnological interest.</title>
        <authorList>
            <person name="Morin N."/>
            <person name="Calcas X."/>
            <person name="Devillers H."/>
            <person name="Durrens P."/>
            <person name="Sherman D.J."/>
            <person name="Nicaud J.-M."/>
            <person name="Neuveglise C."/>
        </authorList>
    </citation>
    <scope>NUCLEOTIDE SEQUENCE</scope>
    <source>
        <strain evidence="3">CECT1137</strain>
    </source>
</reference>
<proteinExistence type="predicted"/>
<dbReference type="Gene3D" id="3.20.20.190">
    <property type="entry name" value="Phosphatidylinositol (PI) phosphodiesterase"/>
    <property type="match status" value="1"/>
</dbReference>
<evidence type="ECO:0000256" key="2">
    <source>
        <dbReference type="SAM" id="SignalP"/>
    </source>
</evidence>
<dbReference type="SUPFAM" id="SSF51695">
    <property type="entry name" value="PLC-like phosphodiesterases"/>
    <property type="match status" value="1"/>
</dbReference>
<dbReference type="PANTHER" id="PTHR13593:SF140">
    <property type="entry name" value="PLC-LIKE PHOSPHODIESTERASE"/>
    <property type="match status" value="1"/>
</dbReference>
<dbReference type="GO" id="GO:0008081">
    <property type="term" value="F:phosphoric diester hydrolase activity"/>
    <property type="evidence" value="ECO:0007669"/>
    <property type="project" value="InterPro"/>
</dbReference>
<accession>A0A061B0P4</accession>
<feature type="region of interest" description="Disordered" evidence="1">
    <location>
        <begin position="314"/>
        <end position="337"/>
    </location>
</feature>
<dbReference type="InterPro" id="IPR051057">
    <property type="entry name" value="PI-PLC_domain"/>
</dbReference>
<keyword evidence="2" id="KW-0732">Signal</keyword>
<organism evidence="3">
    <name type="scientific">Rhodotorula toruloides</name>
    <name type="common">Yeast</name>
    <name type="synonym">Rhodosporidium toruloides</name>
    <dbReference type="NCBI Taxonomy" id="5286"/>
    <lineage>
        <taxon>Eukaryota</taxon>
        <taxon>Fungi</taxon>
        <taxon>Dikarya</taxon>
        <taxon>Basidiomycota</taxon>
        <taxon>Pucciniomycotina</taxon>
        <taxon>Microbotryomycetes</taxon>
        <taxon>Sporidiobolales</taxon>
        <taxon>Sporidiobolaceae</taxon>
        <taxon>Rhodotorula</taxon>
    </lineage>
</organism>
<name>A0A061B0P4_RHOTO</name>
<gene>
    <name evidence="3" type="ORF">RHTO0S_08e02234g</name>
</gene>
<dbReference type="AlphaFoldDB" id="A0A061B0P4"/>
<dbReference type="GO" id="GO:0006629">
    <property type="term" value="P:lipid metabolic process"/>
    <property type="evidence" value="ECO:0007669"/>
    <property type="project" value="InterPro"/>
</dbReference>
<dbReference type="InterPro" id="IPR017946">
    <property type="entry name" value="PLC-like_Pdiesterase_TIM-brl"/>
</dbReference>
<protein>
    <submittedName>
        <fullName evidence="3">RHTO0S08e02234g1_1</fullName>
    </submittedName>
</protein>
<dbReference type="EMBL" id="LK052943">
    <property type="protein sequence ID" value="CDR43473.1"/>
    <property type="molecule type" value="Genomic_DNA"/>
</dbReference>
<evidence type="ECO:0000313" key="3">
    <source>
        <dbReference type="EMBL" id="CDR43473.1"/>
    </source>
</evidence>
<dbReference type="Pfam" id="PF26146">
    <property type="entry name" value="PI-PLC_X"/>
    <property type="match status" value="1"/>
</dbReference>
<sequence>MLPRLAGLAALAATASLFTTAAAQTACNGYSEYCSRKYSEVSIIGAHNSYAVQHGSLAANQNYTVETQLDNGIRMLQVQGHMNNNQLHLCHTYCFLLDGGTFTSYLTTVKNWLDKNPNEVVTLLLVNTEGVAPSVWAQSYTDSGLASYAYTPTNVPIAYSDWPTYQELIGSGKRVVSFLAQNADISSVPYLLDEFTNIWETPYDQTNNAFPCTVDRVTGSAQNKMYLVNHYLDVNMSIAGSTFPVPATGALGQTNAVSGTGSLGVQASACAAQQGYNPTFTLVDYYDVGNGSVFEYAAQLNKVTYKPVTIGNGTTSSSSSSGSSPSSSGNSGSVTDNGTSGASSLQLSWQAFAALGGALAGAAAVVAL</sequence>